<dbReference type="EMBL" id="AQGS01000051">
    <property type="protein sequence ID" value="EPS44328.1"/>
    <property type="molecule type" value="Genomic_DNA"/>
</dbReference>
<dbReference type="PROSITE" id="PS00972">
    <property type="entry name" value="USP_1"/>
    <property type="match status" value="1"/>
</dbReference>
<dbReference type="InterPro" id="IPR038765">
    <property type="entry name" value="Papain-like_cys_pep_sf"/>
</dbReference>
<dbReference type="Gene3D" id="3.90.70.10">
    <property type="entry name" value="Cysteine proteinases"/>
    <property type="match status" value="1"/>
</dbReference>
<gene>
    <name evidence="5" type="ORF">H072_1678</name>
</gene>
<feature type="compositionally biased region" description="Basic and acidic residues" evidence="2">
    <location>
        <begin position="251"/>
        <end position="265"/>
    </location>
</feature>
<dbReference type="GO" id="GO:0005829">
    <property type="term" value="C:cytosol"/>
    <property type="evidence" value="ECO:0007669"/>
    <property type="project" value="TreeGrafter"/>
</dbReference>
<dbReference type="PROSITE" id="PS00973">
    <property type="entry name" value="USP_2"/>
    <property type="match status" value="1"/>
</dbReference>
<dbReference type="AlphaFoldDB" id="S8BXZ0"/>
<feature type="compositionally biased region" description="Polar residues" evidence="2">
    <location>
        <begin position="615"/>
        <end position="630"/>
    </location>
</feature>
<dbReference type="GO" id="GO:0016579">
    <property type="term" value="P:protein deubiquitination"/>
    <property type="evidence" value="ECO:0007669"/>
    <property type="project" value="InterPro"/>
</dbReference>
<evidence type="ECO:0000313" key="5">
    <source>
        <dbReference type="EMBL" id="EPS44328.1"/>
    </source>
</evidence>
<evidence type="ECO:0000313" key="6">
    <source>
        <dbReference type="Proteomes" id="UP000015100"/>
    </source>
</evidence>
<dbReference type="PANTHER" id="PTHR24006:SF904">
    <property type="entry name" value="UBIQUITIN CARBOXYL-TERMINAL HYDROLASE 16"/>
    <property type="match status" value="1"/>
</dbReference>
<dbReference type="InterPro" id="IPR028889">
    <property type="entry name" value="USP"/>
</dbReference>
<dbReference type="SUPFAM" id="SSF54001">
    <property type="entry name" value="Cysteine proteinases"/>
    <property type="match status" value="1"/>
</dbReference>
<keyword evidence="1" id="KW-0788">Thiol protease</keyword>
<dbReference type="eggNOG" id="ENOG502QSIQ">
    <property type="taxonomic scope" value="Eukaryota"/>
</dbReference>
<dbReference type="STRING" id="1284197.S8BXZ0"/>
<keyword evidence="3" id="KW-1133">Transmembrane helix</keyword>
<keyword evidence="1" id="KW-0645">Protease</keyword>
<dbReference type="GO" id="GO:0004843">
    <property type="term" value="F:cysteine-type deubiquitinase activity"/>
    <property type="evidence" value="ECO:0007669"/>
    <property type="project" value="UniProtKB-UniRule"/>
</dbReference>
<reference evidence="5 6" key="1">
    <citation type="journal article" date="2013" name="PLoS Genet.">
        <title>Genomic mechanisms accounting for the adaptation to parasitism in nematode-trapping fungi.</title>
        <authorList>
            <person name="Meerupati T."/>
            <person name="Andersson K.M."/>
            <person name="Friman E."/>
            <person name="Kumar D."/>
            <person name="Tunlid A."/>
            <person name="Ahren D."/>
        </authorList>
    </citation>
    <scope>NUCLEOTIDE SEQUENCE [LARGE SCALE GENOMIC DNA]</scope>
    <source>
        <strain evidence="5 6">CBS 200.50</strain>
    </source>
</reference>
<dbReference type="HOGENOM" id="CLU_018461_0_0_1"/>
<comment type="similarity">
    <text evidence="1">Belongs to the peptidase C19 family.</text>
</comment>
<dbReference type="Proteomes" id="UP000015100">
    <property type="component" value="Unassembled WGS sequence"/>
</dbReference>
<proteinExistence type="inferred from homology"/>
<dbReference type="PROSITE" id="PS50235">
    <property type="entry name" value="USP_3"/>
    <property type="match status" value="1"/>
</dbReference>
<dbReference type="OrthoDB" id="2248014at2759"/>
<dbReference type="CDD" id="cd02662">
    <property type="entry name" value="Peptidase_C19F"/>
    <property type="match status" value="1"/>
</dbReference>
<reference evidence="6" key="2">
    <citation type="submission" date="2013-04" db="EMBL/GenBank/DDBJ databases">
        <title>Genomic mechanisms accounting for the adaptation to parasitism in nematode-trapping fungi.</title>
        <authorList>
            <person name="Ahren D.G."/>
        </authorList>
    </citation>
    <scope>NUCLEOTIDE SEQUENCE [LARGE SCALE GENOMIC DNA]</scope>
    <source>
        <strain evidence="6">CBS 200.50</strain>
    </source>
</reference>
<dbReference type="OMA" id="HMRITVF"/>
<keyword evidence="6" id="KW-1185">Reference proteome</keyword>
<dbReference type="InterPro" id="IPR050164">
    <property type="entry name" value="Peptidase_C19"/>
</dbReference>
<comment type="catalytic activity">
    <reaction evidence="1">
        <text>Thiol-dependent hydrolysis of ester, thioester, amide, peptide and isopeptide bonds formed by the C-terminal Gly of ubiquitin (a 76-residue protein attached to proteins as an intracellular targeting signal).</text>
        <dbReference type="EC" id="3.4.19.12"/>
    </reaction>
</comment>
<dbReference type="EC" id="3.4.19.12" evidence="1"/>
<keyword evidence="1" id="KW-0833">Ubl conjugation pathway</keyword>
<feature type="transmembrane region" description="Helical" evidence="3">
    <location>
        <begin position="45"/>
        <end position="65"/>
    </location>
</feature>
<feature type="compositionally biased region" description="Low complexity" evidence="2">
    <location>
        <begin position="585"/>
        <end position="614"/>
    </location>
</feature>
<dbReference type="Pfam" id="PF00443">
    <property type="entry name" value="UCH"/>
    <property type="match status" value="1"/>
</dbReference>
<keyword evidence="3" id="KW-0812">Transmembrane</keyword>
<dbReference type="InterPro" id="IPR018200">
    <property type="entry name" value="USP_CS"/>
</dbReference>
<comment type="caution">
    <text evidence="5">The sequence shown here is derived from an EMBL/GenBank/DDBJ whole genome shotgun (WGS) entry which is preliminary data.</text>
</comment>
<protein>
    <recommendedName>
        <fullName evidence="1">Ubiquitin carboxyl-terminal hydrolase</fullName>
        <ecNumber evidence="1">3.4.19.12</ecNumber>
    </recommendedName>
</protein>
<dbReference type="GO" id="GO:0005634">
    <property type="term" value="C:nucleus"/>
    <property type="evidence" value="ECO:0007669"/>
    <property type="project" value="TreeGrafter"/>
</dbReference>
<organism evidence="5 6">
    <name type="scientific">Dactylellina haptotyla (strain CBS 200.50)</name>
    <name type="common">Nematode-trapping fungus</name>
    <name type="synonym">Monacrosporium haptotylum</name>
    <dbReference type="NCBI Taxonomy" id="1284197"/>
    <lineage>
        <taxon>Eukaryota</taxon>
        <taxon>Fungi</taxon>
        <taxon>Dikarya</taxon>
        <taxon>Ascomycota</taxon>
        <taxon>Pezizomycotina</taxon>
        <taxon>Orbiliomycetes</taxon>
        <taxon>Orbiliales</taxon>
        <taxon>Orbiliaceae</taxon>
        <taxon>Dactylellina</taxon>
    </lineage>
</organism>
<evidence type="ECO:0000256" key="3">
    <source>
        <dbReference type="SAM" id="Phobius"/>
    </source>
</evidence>
<dbReference type="GO" id="GO:0006508">
    <property type="term" value="P:proteolysis"/>
    <property type="evidence" value="ECO:0007669"/>
    <property type="project" value="UniProtKB-KW"/>
</dbReference>
<keyword evidence="1" id="KW-0378">Hydrolase</keyword>
<evidence type="ECO:0000256" key="2">
    <source>
        <dbReference type="SAM" id="MobiDB-lite"/>
    </source>
</evidence>
<feature type="region of interest" description="Disordered" evidence="2">
    <location>
        <begin position="228"/>
        <end position="309"/>
    </location>
</feature>
<feature type="domain" description="USP" evidence="4">
    <location>
        <begin position="87"/>
        <end position="717"/>
    </location>
</feature>
<feature type="region of interest" description="Disordered" evidence="2">
    <location>
        <begin position="566"/>
        <end position="636"/>
    </location>
</feature>
<evidence type="ECO:0000259" key="4">
    <source>
        <dbReference type="PROSITE" id="PS50235"/>
    </source>
</evidence>
<dbReference type="InterPro" id="IPR001394">
    <property type="entry name" value="Peptidase_C19_UCH"/>
</dbReference>
<keyword evidence="3" id="KW-0472">Membrane</keyword>
<name>S8BXZ0_DACHA</name>
<feature type="region of interest" description="Disordered" evidence="2">
    <location>
        <begin position="663"/>
        <end position="685"/>
    </location>
</feature>
<feature type="compositionally biased region" description="Acidic residues" evidence="2">
    <location>
        <begin position="266"/>
        <end position="280"/>
    </location>
</feature>
<evidence type="ECO:0000256" key="1">
    <source>
        <dbReference type="RuleBase" id="RU366025"/>
    </source>
</evidence>
<sequence>MSYYHHYNPYITTDADYFSRNDWLARLIAYLQTQMSSITSDSKQLTIAYAAGASLATITLIYIFAPTFFIDGSSNPNGHGKRKQTVVGLYNPANDCFVNSVLQALAGCGELRRYLVRRILVQEELEGLEGKGLVKWKGKRPILTRALKIMLDRLNERPLHRKTITTRDFIYELERVFRSRISRNQQDAQEFLQIIAQTLAEEYEAQEKVKATIPKDLKVEEVKVEEVKVEVEGEKENEETNASVASEESFEVVKAEVEKESKNGETEVEESVLSEAEQTEAETAITEPSTSSPPAETEDEGEAVKPKMKHIPLDIKVEEIKSEDEKDAKDEKELPKIPEFGMPMEGKLESGIQCLVCGFEPKPTASTFVVLTLNVPQKSYATLDDCFNEHLSTEFIDDFQCAKCKLTKIITVQEKRLSTTRDEKGRRELEASIEALKECLDEDPEELPKEIELPPSNLISVKSRIAKRTYFAHCPKVLSIHLSRSIFDYYTRKNGCKVSFPEEIMLGPLTNRTKYKLLGLITHRGGHDSGHYECYRRQNSHPPPFSTPMMMPMLPGMAMNGAKDLKDLKLDTPGPATSTASKLDTPGTSSTPGTPATPAAASSSNLNLPASASTPTLVQQSPVNEISSPVPSEKMAAPATPVTPIITPATAALTAAGLRGTKGDTVSLKSFPSKSKKNKKDPDSRWWRISDDSIKEVKTGDVLGLQKEVYLLFYEKVEVR</sequence>
<dbReference type="PANTHER" id="PTHR24006">
    <property type="entry name" value="UBIQUITIN CARBOXYL-TERMINAL HYDROLASE"/>
    <property type="match status" value="1"/>
</dbReference>
<accession>S8BXZ0</accession>